<organism evidence="2 3">
    <name type="scientific">Streptomyces echinoruber</name>
    <dbReference type="NCBI Taxonomy" id="68898"/>
    <lineage>
        <taxon>Bacteria</taxon>
        <taxon>Bacillati</taxon>
        <taxon>Actinomycetota</taxon>
        <taxon>Actinomycetes</taxon>
        <taxon>Kitasatosporales</taxon>
        <taxon>Streptomycetaceae</taxon>
        <taxon>Streptomyces</taxon>
    </lineage>
</organism>
<name>A0A918VN15_9ACTN</name>
<gene>
    <name evidence="2" type="ORF">GCM10010389_55880</name>
</gene>
<dbReference type="AlphaFoldDB" id="A0A918VN15"/>
<proteinExistence type="predicted"/>
<feature type="compositionally biased region" description="Low complexity" evidence="1">
    <location>
        <begin position="163"/>
        <end position="173"/>
    </location>
</feature>
<evidence type="ECO:0000256" key="1">
    <source>
        <dbReference type="SAM" id="MobiDB-lite"/>
    </source>
</evidence>
<reference evidence="2" key="1">
    <citation type="journal article" date="2014" name="Int. J. Syst. Evol. Microbiol.">
        <title>Complete genome sequence of Corynebacterium casei LMG S-19264T (=DSM 44701T), isolated from a smear-ripened cheese.</title>
        <authorList>
            <consortium name="US DOE Joint Genome Institute (JGI-PGF)"/>
            <person name="Walter F."/>
            <person name="Albersmeier A."/>
            <person name="Kalinowski J."/>
            <person name="Ruckert C."/>
        </authorList>
    </citation>
    <scope>NUCLEOTIDE SEQUENCE</scope>
    <source>
        <strain evidence="2">JCM 5016</strain>
    </source>
</reference>
<keyword evidence="3" id="KW-1185">Reference proteome</keyword>
<evidence type="ECO:0000313" key="2">
    <source>
        <dbReference type="EMBL" id="GHA09520.1"/>
    </source>
</evidence>
<dbReference type="Proteomes" id="UP000623010">
    <property type="component" value="Unassembled WGS sequence"/>
</dbReference>
<reference evidence="2" key="2">
    <citation type="submission" date="2020-09" db="EMBL/GenBank/DDBJ databases">
        <authorList>
            <person name="Sun Q."/>
            <person name="Ohkuma M."/>
        </authorList>
    </citation>
    <scope>NUCLEOTIDE SEQUENCE</scope>
    <source>
        <strain evidence="2">JCM 5016</strain>
    </source>
</reference>
<comment type="caution">
    <text evidence="2">The sequence shown here is derived from an EMBL/GenBank/DDBJ whole genome shotgun (WGS) entry which is preliminary data.</text>
</comment>
<dbReference type="EMBL" id="BMWH01000029">
    <property type="protein sequence ID" value="GHA09520.1"/>
    <property type="molecule type" value="Genomic_DNA"/>
</dbReference>
<sequence length="195" mass="19931">MGRSGVVVFHEVVELAGLYAEDEDPPLAAGGGDHGVRGAGLAEVDRGVVAVALAEGSLKLPDGTVHLPEGSALPEGATRLADGRIRLPHDTSAFPEGTPRLPTGEGAPARYLDSQGNLLDEHGNVLHDAGHAPTDIVDRPEPGSTPTAGADTPHTPTPVEQPAMAGAGAHTAEQAAQHLRLRGGRQISRSAGQFL</sequence>
<feature type="region of interest" description="Disordered" evidence="1">
    <location>
        <begin position="89"/>
        <end position="173"/>
    </location>
</feature>
<evidence type="ECO:0000313" key="3">
    <source>
        <dbReference type="Proteomes" id="UP000623010"/>
    </source>
</evidence>
<accession>A0A918VN15</accession>
<protein>
    <submittedName>
        <fullName evidence="2">Uncharacterized protein</fullName>
    </submittedName>
</protein>
<feature type="compositionally biased region" description="Basic and acidic residues" evidence="1">
    <location>
        <begin position="119"/>
        <end position="141"/>
    </location>
</feature>